<evidence type="ECO:0000313" key="1">
    <source>
        <dbReference type="EMBL" id="RAK98048.1"/>
    </source>
</evidence>
<feature type="non-terminal residue" evidence="1">
    <location>
        <position position="1"/>
    </location>
</feature>
<proteinExistence type="predicted"/>
<reference evidence="1 2" key="1">
    <citation type="submission" date="2018-02" db="EMBL/GenBank/DDBJ databases">
        <title>The genomes of Aspergillus section Nigri reveals drivers in fungal speciation.</title>
        <authorList>
            <consortium name="DOE Joint Genome Institute"/>
            <person name="Vesth T.C."/>
            <person name="Nybo J."/>
            <person name="Theobald S."/>
            <person name="Brandl J."/>
            <person name="Frisvad J.C."/>
            <person name="Nielsen K.F."/>
            <person name="Lyhne E.K."/>
            <person name="Kogle M.E."/>
            <person name="Kuo A."/>
            <person name="Riley R."/>
            <person name="Clum A."/>
            <person name="Nolan M."/>
            <person name="Lipzen A."/>
            <person name="Salamov A."/>
            <person name="Henrissat B."/>
            <person name="Wiebenga A."/>
            <person name="De vries R.P."/>
            <person name="Grigoriev I.V."/>
            <person name="Mortensen U.H."/>
            <person name="Andersen M.R."/>
            <person name="Baker S.E."/>
        </authorList>
    </citation>
    <scope>NUCLEOTIDE SEQUENCE [LARGE SCALE GENOMIC DNA]</scope>
    <source>
        <strain evidence="1 2">CBS 121593</strain>
    </source>
</reference>
<dbReference type="AlphaFoldDB" id="A0A395GSW1"/>
<dbReference type="OrthoDB" id="4365070at2759"/>
<accession>A0A395GSW1</accession>
<protein>
    <submittedName>
        <fullName evidence="1">Uncharacterized protein</fullName>
    </submittedName>
</protein>
<evidence type="ECO:0000313" key="2">
    <source>
        <dbReference type="Proteomes" id="UP000249402"/>
    </source>
</evidence>
<dbReference type="Proteomes" id="UP000249402">
    <property type="component" value="Unassembled WGS sequence"/>
</dbReference>
<dbReference type="GeneID" id="37220931"/>
<dbReference type="RefSeq" id="XP_025572376.1">
    <property type="nucleotide sequence ID" value="XM_025716066.1"/>
</dbReference>
<name>A0A395GSW1_9EURO</name>
<sequence length="70" mass="8846">QNVNKRFIILNYMRFIFSILLIQKFKESLHFYINYKKINILTKENLYYLFFINKIIDRFYNIKIFIKINI</sequence>
<organism evidence="1 2">
    <name type="scientific">Aspergillus ibericus CBS 121593</name>
    <dbReference type="NCBI Taxonomy" id="1448316"/>
    <lineage>
        <taxon>Eukaryota</taxon>
        <taxon>Fungi</taxon>
        <taxon>Dikarya</taxon>
        <taxon>Ascomycota</taxon>
        <taxon>Pezizomycotina</taxon>
        <taxon>Eurotiomycetes</taxon>
        <taxon>Eurotiomycetidae</taxon>
        <taxon>Eurotiales</taxon>
        <taxon>Aspergillaceae</taxon>
        <taxon>Aspergillus</taxon>
        <taxon>Aspergillus subgen. Circumdati</taxon>
    </lineage>
</organism>
<dbReference type="VEuPathDB" id="FungiDB:BO80DRAFT_362634"/>
<dbReference type="EMBL" id="KZ824457">
    <property type="protein sequence ID" value="RAK98048.1"/>
    <property type="molecule type" value="Genomic_DNA"/>
</dbReference>
<keyword evidence="2" id="KW-1185">Reference proteome</keyword>
<gene>
    <name evidence="1" type="ORF">BO80DRAFT_362634</name>
</gene>